<name>A0A077R9E6_9BASI</name>
<proteinExistence type="predicted"/>
<accession>A0A077R9E6</accession>
<feature type="coiled-coil region" evidence="1">
    <location>
        <begin position="482"/>
        <end position="516"/>
    </location>
</feature>
<feature type="compositionally biased region" description="Low complexity" evidence="2">
    <location>
        <begin position="50"/>
        <end position="64"/>
    </location>
</feature>
<dbReference type="EMBL" id="HG529666">
    <property type="protein sequence ID" value="CDI55847.1"/>
    <property type="molecule type" value="Genomic_DNA"/>
</dbReference>
<keyword evidence="1" id="KW-0175">Coiled coil</keyword>
<evidence type="ECO:0000313" key="3">
    <source>
        <dbReference type="EMBL" id="CDI55847.1"/>
    </source>
</evidence>
<dbReference type="AlphaFoldDB" id="A0A077R9E6"/>
<feature type="region of interest" description="Disordered" evidence="2">
    <location>
        <begin position="1"/>
        <end position="434"/>
    </location>
</feature>
<reference evidence="3" key="1">
    <citation type="journal article" date="2014" name="Genome Biol. Evol.">
        <title>Gene Loss Rather Than Gene Gain Is Associated with a Host Jump from Monocots to Dicots in the Smut Fungus Melanopsichium pennsylvanicum.</title>
        <authorList>
            <person name="Sharma R."/>
            <person name="Mishra B."/>
            <person name="Runge F."/>
            <person name="Thines M."/>
        </authorList>
    </citation>
    <scope>NUCLEOTIDE SEQUENCE</scope>
    <source>
        <strain evidence="3">4</strain>
    </source>
</reference>
<feature type="compositionally biased region" description="Basic and acidic residues" evidence="2">
    <location>
        <begin position="249"/>
        <end position="263"/>
    </location>
</feature>
<feature type="compositionally biased region" description="Polar residues" evidence="2">
    <location>
        <begin position="406"/>
        <end position="434"/>
    </location>
</feature>
<feature type="compositionally biased region" description="Basic and acidic residues" evidence="2">
    <location>
        <begin position="88"/>
        <end position="153"/>
    </location>
</feature>
<evidence type="ECO:0000256" key="2">
    <source>
        <dbReference type="SAM" id="MobiDB-lite"/>
    </source>
</evidence>
<sequence length="550" mass="60440">MSDRYHGSAYRGGGGGGNRHPRSDDRRYPPPSRSYHQPYPRDDYSDSRGAPYDPYAPSSYYADSRGGAYVERRPRRVHKAIPPPRPWDYSRRAPPRNEHERAQLERERLAWEAKEEERYRQRMAERDRESERDRERGGNGAHGWDRDFEEARMYRSAGAEAYDRERPRYVGSGPPSRPRSRSPIGADPRYETRGSWGRTSLGSAEGREREAATTAGTGAPSSEREAYPPRRSSPPPSYTPAAPSLDTSEAPRQRSEYQERDTPHGPSSREAGFISTPPTGPRASRGGPPIPSPALRGGRENSGSVGPYTPSSDGGEASNFFSPSTARFSRSAREAPSGPYRGGHPSFGRGRRDTNPYETGYPAADDDVGYRGYGGHAGSSPHEASPYSPSTATTPGGAHLAAPRLSRTSSSQTPTVTASGSILTGSSSLASPSTLQPSVSKEIHFSAAYRLCPDLDNELQTVESQRNAFISNYVLGIKRTAIRKARVELKDAEMEYANASNKRQAVEKMLDVAKETADAYSLEENRKEELARVMDAQLQQSVAQIAQPVQ</sequence>
<feature type="compositionally biased region" description="Polar residues" evidence="2">
    <location>
        <begin position="319"/>
        <end position="328"/>
    </location>
</feature>
<protein>
    <submittedName>
        <fullName evidence="3">Uncharacterized protein</fullName>
    </submittedName>
</protein>
<evidence type="ECO:0000256" key="1">
    <source>
        <dbReference type="SAM" id="Coils"/>
    </source>
</evidence>
<feature type="compositionally biased region" description="Polar residues" evidence="2">
    <location>
        <begin position="301"/>
        <end position="312"/>
    </location>
</feature>
<feature type="compositionally biased region" description="Low complexity" evidence="2">
    <location>
        <begin position="212"/>
        <end position="221"/>
    </location>
</feature>
<organism evidence="3">
    <name type="scientific">Melanopsichium pennsylvanicum 4</name>
    <dbReference type="NCBI Taxonomy" id="1398559"/>
    <lineage>
        <taxon>Eukaryota</taxon>
        <taxon>Fungi</taxon>
        <taxon>Dikarya</taxon>
        <taxon>Basidiomycota</taxon>
        <taxon>Ustilaginomycotina</taxon>
        <taxon>Ustilaginomycetes</taxon>
        <taxon>Ustilaginales</taxon>
        <taxon>Ustilaginaceae</taxon>
        <taxon>Melanopsichium</taxon>
    </lineage>
</organism>